<comment type="caution">
    <text evidence="5">The sequence shown here is derived from an EMBL/GenBank/DDBJ whole genome shotgun (WGS) entry which is preliminary data.</text>
</comment>
<evidence type="ECO:0000256" key="1">
    <source>
        <dbReference type="ARBA" id="ARBA00022574"/>
    </source>
</evidence>
<feature type="repeat" description="WD" evidence="3">
    <location>
        <begin position="525"/>
        <end position="557"/>
    </location>
</feature>
<sequence length="591" mass="66003">MTPRIGQGLATMTNKQDEKEDQEDDKKKEEVWKHEKNVEEIPIGDDDLLGSYDELHQKREADGLIVKKNDALAVGERSDSQDQGATPQTPQPPTTTHSSRASTPASETDNKKSGSGITPLPGGQTPPKGFEFNSNSGSSINPPPPRRGLLQDGPTEYDIKLGMQRDVLLCYAAVNRSLDYLLVCASNVILCLALAEVLNLKDVHSKFMTISHDLSSEFVSNSLKTVWDLLNRELPSITLHDLRDPPSLRASMKQIIEIGRTSPTKNPRGKLKALARKMELVHDLFTACDIFLFPNFVAAHKEGVKSCQYSAFDSSLWLSGGYDCLIRIHDLRASNNHICLSQYAGHKSVITDVHFTKDDTHIVSSSFDRTIKIWNSQSASCERTLTGHTDSVMSCDVTVDRKYVVSGSMDGTVRLWDFDKGSCVAVIKKHTRWVKVVRFSPDGRFIVSAGLDHKIYIWDIKFVANSRVYSPKRTIEDHRDYILDVALARPNYILTTSRDSFIRMFDINTGNELYKVSLAPSWACTVSFSPNGEYFATGSFDNNVIIFNTKDGSVVRRIRVLNLGIMSVRFPKDLSYVCVGTQEGFVQQIPL</sequence>
<dbReference type="Gene3D" id="2.130.10.10">
    <property type="entry name" value="YVTN repeat-like/Quinoprotein amine dehydrogenase"/>
    <property type="match status" value="2"/>
</dbReference>
<feature type="region of interest" description="Disordered" evidence="4">
    <location>
        <begin position="1"/>
        <end position="153"/>
    </location>
</feature>
<evidence type="ECO:0000256" key="3">
    <source>
        <dbReference type="PROSITE-ProRule" id="PRU00221"/>
    </source>
</evidence>
<dbReference type="PROSITE" id="PS50294">
    <property type="entry name" value="WD_REPEATS_REGION"/>
    <property type="match status" value="3"/>
</dbReference>
<dbReference type="Proteomes" id="UP000193642">
    <property type="component" value="Unassembled WGS sequence"/>
</dbReference>
<proteinExistence type="predicted"/>
<protein>
    <submittedName>
        <fullName evidence="5">WD40 repeat-like protein</fullName>
    </submittedName>
</protein>
<dbReference type="InterPro" id="IPR001680">
    <property type="entry name" value="WD40_rpt"/>
</dbReference>
<dbReference type="PANTHER" id="PTHR19879:SF9">
    <property type="entry name" value="TRANSCRIPTION INITIATION FACTOR TFIID SUBUNIT 5"/>
    <property type="match status" value="1"/>
</dbReference>
<evidence type="ECO:0000313" key="5">
    <source>
        <dbReference type="EMBL" id="ORY40745.1"/>
    </source>
</evidence>
<keyword evidence="6" id="KW-1185">Reference proteome</keyword>
<gene>
    <name evidence="5" type="ORF">BCR33DRAFT_357993</name>
</gene>
<dbReference type="InterPro" id="IPR020472">
    <property type="entry name" value="WD40_PAC1"/>
</dbReference>
<name>A0A1Y2C354_9FUNG</name>
<dbReference type="PANTHER" id="PTHR19879">
    <property type="entry name" value="TRANSCRIPTION INITIATION FACTOR TFIID"/>
    <property type="match status" value="1"/>
</dbReference>
<organism evidence="5 6">
    <name type="scientific">Rhizoclosmatium globosum</name>
    <dbReference type="NCBI Taxonomy" id="329046"/>
    <lineage>
        <taxon>Eukaryota</taxon>
        <taxon>Fungi</taxon>
        <taxon>Fungi incertae sedis</taxon>
        <taxon>Chytridiomycota</taxon>
        <taxon>Chytridiomycota incertae sedis</taxon>
        <taxon>Chytridiomycetes</taxon>
        <taxon>Chytridiales</taxon>
        <taxon>Chytriomycetaceae</taxon>
        <taxon>Rhizoclosmatium</taxon>
    </lineage>
</organism>
<dbReference type="InterPro" id="IPR015943">
    <property type="entry name" value="WD40/YVTN_repeat-like_dom_sf"/>
</dbReference>
<dbReference type="PRINTS" id="PR00320">
    <property type="entry name" value="GPROTEINBRPT"/>
</dbReference>
<dbReference type="PROSITE" id="PS50082">
    <property type="entry name" value="WD_REPEATS_2"/>
    <property type="match status" value="5"/>
</dbReference>
<feature type="repeat" description="WD" evidence="3">
    <location>
        <begin position="385"/>
        <end position="426"/>
    </location>
</feature>
<dbReference type="PROSITE" id="PS00678">
    <property type="entry name" value="WD_REPEATS_1"/>
    <property type="match status" value="2"/>
</dbReference>
<feature type="repeat" description="WD" evidence="3">
    <location>
        <begin position="475"/>
        <end position="515"/>
    </location>
</feature>
<evidence type="ECO:0000313" key="6">
    <source>
        <dbReference type="Proteomes" id="UP000193642"/>
    </source>
</evidence>
<feature type="compositionally biased region" description="Basic and acidic residues" evidence="4">
    <location>
        <begin position="53"/>
        <end position="80"/>
    </location>
</feature>
<feature type="compositionally biased region" description="Basic and acidic residues" evidence="4">
    <location>
        <begin position="24"/>
        <end position="39"/>
    </location>
</feature>
<dbReference type="Pfam" id="PF00400">
    <property type="entry name" value="WD40"/>
    <property type="match status" value="5"/>
</dbReference>
<dbReference type="STRING" id="329046.A0A1Y2C354"/>
<dbReference type="SUPFAM" id="SSF50978">
    <property type="entry name" value="WD40 repeat-like"/>
    <property type="match status" value="1"/>
</dbReference>
<dbReference type="OrthoDB" id="538223at2759"/>
<dbReference type="InterPro" id="IPR036322">
    <property type="entry name" value="WD40_repeat_dom_sf"/>
</dbReference>
<feature type="repeat" description="WD" evidence="3">
    <location>
        <begin position="343"/>
        <end position="384"/>
    </location>
</feature>
<dbReference type="EMBL" id="MCGO01000034">
    <property type="protein sequence ID" value="ORY40745.1"/>
    <property type="molecule type" value="Genomic_DNA"/>
</dbReference>
<evidence type="ECO:0000256" key="4">
    <source>
        <dbReference type="SAM" id="MobiDB-lite"/>
    </source>
</evidence>
<keyword evidence="1 3" id="KW-0853">WD repeat</keyword>
<reference evidence="5 6" key="1">
    <citation type="submission" date="2016-07" db="EMBL/GenBank/DDBJ databases">
        <title>Pervasive Adenine N6-methylation of Active Genes in Fungi.</title>
        <authorList>
            <consortium name="DOE Joint Genome Institute"/>
            <person name="Mondo S.J."/>
            <person name="Dannebaum R.O."/>
            <person name="Kuo R.C."/>
            <person name="Labutti K."/>
            <person name="Haridas S."/>
            <person name="Kuo A."/>
            <person name="Salamov A."/>
            <person name="Ahrendt S.R."/>
            <person name="Lipzen A."/>
            <person name="Sullivan W."/>
            <person name="Andreopoulos W.B."/>
            <person name="Clum A."/>
            <person name="Lindquist E."/>
            <person name="Daum C."/>
            <person name="Ramamoorthy G.K."/>
            <person name="Gryganskyi A."/>
            <person name="Culley D."/>
            <person name="Magnuson J.K."/>
            <person name="James T.Y."/>
            <person name="O'Malley M.A."/>
            <person name="Stajich J.E."/>
            <person name="Spatafora J.W."/>
            <person name="Visel A."/>
            <person name="Grigoriev I.V."/>
        </authorList>
    </citation>
    <scope>NUCLEOTIDE SEQUENCE [LARGE SCALE GENOMIC DNA]</scope>
    <source>
        <strain evidence="5 6">JEL800</strain>
    </source>
</reference>
<dbReference type="AlphaFoldDB" id="A0A1Y2C354"/>
<dbReference type="CDD" id="cd00200">
    <property type="entry name" value="WD40"/>
    <property type="match status" value="1"/>
</dbReference>
<accession>A0A1Y2C354</accession>
<dbReference type="SMART" id="SM00320">
    <property type="entry name" value="WD40"/>
    <property type="match status" value="7"/>
</dbReference>
<dbReference type="InterPro" id="IPR019775">
    <property type="entry name" value="WD40_repeat_CS"/>
</dbReference>
<keyword evidence="2" id="KW-0677">Repeat</keyword>
<evidence type="ECO:0000256" key="2">
    <source>
        <dbReference type="ARBA" id="ARBA00022737"/>
    </source>
</evidence>
<feature type="compositionally biased region" description="Polar residues" evidence="4">
    <location>
        <begin position="97"/>
        <end position="107"/>
    </location>
</feature>
<feature type="repeat" description="WD" evidence="3">
    <location>
        <begin position="427"/>
        <end position="461"/>
    </location>
</feature>